<protein>
    <recommendedName>
        <fullName evidence="1">DUF38 domain-containing protein</fullName>
    </recommendedName>
</protein>
<dbReference type="InterPro" id="IPR002900">
    <property type="entry name" value="DUF38/FTH_CAE_spp"/>
</dbReference>
<evidence type="ECO:0000259" key="1">
    <source>
        <dbReference type="Pfam" id="PF01827"/>
    </source>
</evidence>
<gene>
    <name evidence="2" type="ORF">B9Z55_027014</name>
</gene>
<dbReference type="GO" id="GO:0045087">
    <property type="term" value="P:innate immune response"/>
    <property type="evidence" value="ECO:0007669"/>
    <property type="project" value="TreeGrafter"/>
</dbReference>
<dbReference type="PANTHER" id="PTHR23015:SF4">
    <property type="entry name" value="DUF38 DOMAIN-CONTAINING PROTEIN-RELATED"/>
    <property type="match status" value="1"/>
</dbReference>
<proteinExistence type="predicted"/>
<comment type="caution">
    <text evidence="2">The sequence shown here is derived from an EMBL/GenBank/DDBJ whole genome shotgun (WGS) entry which is preliminary data.</text>
</comment>
<dbReference type="EMBL" id="PDUG01000007">
    <property type="protein sequence ID" value="PIC14844.1"/>
    <property type="molecule type" value="Genomic_DNA"/>
</dbReference>
<keyword evidence="3" id="KW-1185">Reference proteome</keyword>
<accession>A0A2G5SIE5</accession>
<organism evidence="2 3">
    <name type="scientific">Caenorhabditis nigoni</name>
    <dbReference type="NCBI Taxonomy" id="1611254"/>
    <lineage>
        <taxon>Eukaryota</taxon>
        <taxon>Metazoa</taxon>
        <taxon>Ecdysozoa</taxon>
        <taxon>Nematoda</taxon>
        <taxon>Chromadorea</taxon>
        <taxon>Rhabditida</taxon>
        <taxon>Rhabditina</taxon>
        <taxon>Rhabditomorpha</taxon>
        <taxon>Rhabditoidea</taxon>
        <taxon>Rhabditidae</taxon>
        <taxon>Peloderinae</taxon>
        <taxon>Caenorhabditis</taxon>
    </lineage>
</organism>
<dbReference type="Proteomes" id="UP000230233">
    <property type="component" value="Unassembled WGS sequence"/>
</dbReference>
<sequence length="280" mass="32857">MNHAIKDVADSFPPVFEKIKISLTDRGLSWSWNDKHFWCYKNGRGYILCKPNNKRVGSKDKCYIKKGLEYLAPVLRMPNIQVNHFSLRLFEATLDPDDLLAAPLNAKSVYIYGHNISKVAQFLSAMSPGYLESICLDIRFRRAMQEDTAIIFETEQFKQAKSVDFKSHWKTFNVEGLGNFRHLQRFQCHMRIENTMEDVPRIRDLISTFEEFESCELRFSRRMYPMRTLAIALGEQIPIGPLSQQATINHRYRIPESNEYLEFEMKDDRIFSLINVVKIR</sequence>
<reference evidence="3" key="1">
    <citation type="submission" date="2017-10" db="EMBL/GenBank/DDBJ databases">
        <title>Rapid genome shrinkage in a self-fertile nematode reveals novel sperm competition proteins.</title>
        <authorList>
            <person name="Yin D."/>
            <person name="Schwarz E.M."/>
            <person name="Thomas C.G."/>
            <person name="Felde R.L."/>
            <person name="Korf I.F."/>
            <person name="Cutter A.D."/>
            <person name="Schartner C.M."/>
            <person name="Ralston E.J."/>
            <person name="Meyer B.J."/>
            <person name="Haag E.S."/>
        </authorList>
    </citation>
    <scope>NUCLEOTIDE SEQUENCE [LARGE SCALE GENOMIC DNA]</scope>
    <source>
        <strain evidence="3">JU1422</strain>
    </source>
</reference>
<evidence type="ECO:0000313" key="2">
    <source>
        <dbReference type="EMBL" id="PIC14844.1"/>
    </source>
</evidence>
<dbReference type="Pfam" id="PF01827">
    <property type="entry name" value="FTH"/>
    <property type="match status" value="1"/>
</dbReference>
<dbReference type="PANTHER" id="PTHR23015">
    <property type="entry name" value="UNCHARACTERIZED C.ELEGANS PROTEIN"/>
    <property type="match status" value="1"/>
</dbReference>
<dbReference type="InterPro" id="IPR040161">
    <property type="entry name" value="FB224"/>
</dbReference>
<evidence type="ECO:0000313" key="3">
    <source>
        <dbReference type="Proteomes" id="UP000230233"/>
    </source>
</evidence>
<dbReference type="AlphaFoldDB" id="A0A2G5SIE5"/>
<name>A0A2G5SIE5_9PELO</name>
<feature type="domain" description="DUF38" evidence="1">
    <location>
        <begin position="103"/>
        <end position="221"/>
    </location>
</feature>